<reference evidence="2" key="1">
    <citation type="submission" date="2020-02" db="EMBL/GenBank/DDBJ databases">
        <authorList>
            <person name="Meier V. D."/>
        </authorList>
    </citation>
    <scope>NUCLEOTIDE SEQUENCE</scope>
    <source>
        <strain evidence="2">AVDCRST_MAG83</strain>
    </source>
</reference>
<dbReference type="SUPFAM" id="SSF52091">
    <property type="entry name" value="SpoIIaa-like"/>
    <property type="match status" value="1"/>
</dbReference>
<name>A0A6J4I365_9MICC</name>
<organism evidence="2">
    <name type="scientific">uncultured Arthrobacter sp</name>
    <dbReference type="NCBI Taxonomy" id="114050"/>
    <lineage>
        <taxon>Bacteria</taxon>
        <taxon>Bacillati</taxon>
        <taxon>Actinomycetota</taxon>
        <taxon>Actinomycetes</taxon>
        <taxon>Micrococcales</taxon>
        <taxon>Micrococcaceae</taxon>
        <taxon>Arthrobacter</taxon>
        <taxon>environmental samples</taxon>
    </lineage>
</organism>
<dbReference type="Gene3D" id="3.40.970.30">
    <property type="entry name" value="yp_829618.1 like domains"/>
    <property type="match status" value="1"/>
</dbReference>
<sequence>MDQFTAGRSDNVLYLRWTSGVHITHPVAVKAARDLEVLSAGENLPLIVEMGGIDGLTLQARLGMNSYRGFARVALIGDGPVDEVLAGFAHASPTSTRYFTSEAEALDWVKDAEVRSSCA</sequence>
<gene>
    <name evidence="2" type="ORF">AVDCRST_MAG83-1565</name>
</gene>
<evidence type="ECO:0000313" key="2">
    <source>
        <dbReference type="EMBL" id="CAA9238889.1"/>
    </source>
</evidence>
<proteinExistence type="predicted"/>
<dbReference type="EMBL" id="CADCTE010000090">
    <property type="protein sequence ID" value="CAA9238889.1"/>
    <property type="molecule type" value="Genomic_DNA"/>
</dbReference>
<protein>
    <recommendedName>
        <fullName evidence="1">DUF7793 domain-containing protein</fullName>
    </recommendedName>
</protein>
<accession>A0A6J4I365</accession>
<dbReference type="Pfam" id="PF25056">
    <property type="entry name" value="DUF7793"/>
    <property type="match status" value="1"/>
</dbReference>
<dbReference type="AlphaFoldDB" id="A0A6J4I365"/>
<feature type="domain" description="DUF7793" evidence="1">
    <location>
        <begin position="9"/>
        <end position="111"/>
    </location>
</feature>
<dbReference type="RefSeq" id="WP_294567242.1">
    <property type="nucleotide sequence ID" value="NZ_CADCTE010000090.1"/>
</dbReference>
<dbReference type="Gene3D" id="3.40.1680.10">
    <property type="entry name" value="yp_829618.1 domain like"/>
    <property type="match status" value="1"/>
</dbReference>
<evidence type="ECO:0000259" key="1">
    <source>
        <dbReference type="Pfam" id="PF25056"/>
    </source>
</evidence>
<dbReference type="InterPro" id="IPR056695">
    <property type="entry name" value="DUF7793"/>
</dbReference>
<dbReference type="InterPro" id="IPR036513">
    <property type="entry name" value="STAS_dom_sf"/>
</dbReference>